<dbReference type="RefSeq" id="WP_058613683.1">
    <property type="nucleotide sequence ID" value="NZ_LDRV01000034.1"/>
</dbReference>
<evidence type="ECO:0000256" key="3">
    <source>
        <dbReference type="ARBA" id="ARBA00022692"/>
    </source>
</evidence>
<sequence length="425" mass="44169">MPKTTEVIDRRRAPGRAAWLLGPATVAGVAYLDPGNVASNMTAGASFGYLLVWVVVLGNVMAWLIQYLSAKLGIVTGESLPQILGRRLRGRGARRAYWLQAELVAMATDVAEVIGGAVALHLLFGIPLVWGGAITGVVSMLLLLVQSRRGARAFETVLIGLLLIISIGFTFGLFFAPPDASGVVAGLMPRFEGTNSVLLAASILGATIMPHAIYAHSALSRDRFAPDAPTEAAGLEDARGISTRRLLRATRWDVTIALAVAGTVNLAILLLAAANLAGVEGTDSLEGAYAALRDGLGPLVATMFAVGLLASGLASTSVGAYAGAEIMHGLLRVRVPLLARRLVTLVPALAILAVGVDPTLALVLSQVVLSFGIPFALVPLVALTSRRDLLGDYRNRAITTAAGIVAAVFLIALNAVLLWLVLTGG</sequence>
<feature type="transmembrane region" description="Helical" evidence="6">
    <location>
        <begin position="157"/>
        <end position="176"/>
    </location>
</feature>
<dbReference type="PATRIC" id="fig|2033.7.peg.1826"/>
<evidence type="ECO:0000256" key="6">
    <source>
        <dbReference type="SAM" id="Phobius"/>
    </source>
</evidence>
<evidence type="ECO:0000256" key="2">
    <source>
        <dbReference type="ARBA" id="ARBA00022448"/>
    </source>
</evidence>
<evidence type="ECO:0000256" key="1">
    <source>
        <dbReference type="ARBA" id="ARBA00004141"/>
    </source>
</evidence>
<dbReference type="PRINTS" id="PR00447">
    <property type="entry name" value="NATRESASSCMP"/>
</dbReference>
<dbReference type="NCBIfam" id="TIGR01197">
    <property type="entry name" value="nramp"/>
    <property type="match status" value="1"/>
</dbReference>
<dbReference type="PANTHER" id="PTHR11706:SF33">
    <property type="entry name" value="NATURAL RESISTANCE-ASSOCIATED MACROPHAGE PROTEIN 2"/>
    <property type="match status" value="1"/>
</dbReference>
<dbReference type="PANTHER" id="PTHR11706">
    <property type="entry name" value="SOLUTE CARRIER PROTEIN FAMILY 11 MEMBER"/>
    <property type="match status" value="1"/>
</dbReference>
<evidence type="ECO:0000313" key="7">
    <source>
        <dbReference type="EMBL" id="KTS13130.1"/>
    </source>
</evidence>
<comment type="subcellular location">
    <subcellularLocation>
        <location evidence="1">Membrane</location>
        <topology evidence="1">Multi-pass membrane protein</topology>
    </subcellularLocation>
</comment>
<dbReference type="AlphaFoldDB" id="A0A147F967"/>
<proteinExistence type="predicted"/>
<feature type="transmembrane region" description="Helical" evidence="6">
    <location>
        <begin position="46"/>
        <end position="65"/>
    </location>
</feature>
<feature type="transmembrane region" description="Helical" evidence="6">
    <location>
        <begin position="367"/>
        <end position="385"/>
    </location>
</feature>
<dbReference type="EMBL" id="LDRV01000034">
    <property type="protein sequence ID" value="KTS13130.1"/>
    <property type="molecule type" value="Genomic_DNA"/>
</dbReference>
<keyword evidence="5 6" id="KW-0472">Membrane</keyword>
<organism evidence="7 8">
    <name type="scientific">Microbacterium testaceum</name>
    <name type="common">Aureobacterium testaceum</name>
    <name type="synonym">Brevibacterium testaceum</name>
    <dbReference type="NCBI Taxonomy" id="2033"/>
    <lineage>
        <taxon>Bacteria</taxon>
        <taxon>Bacillati</taxon>
        <taxon>Actinomycetota</taxon>
        <taxon>Actinomycetes</taxon>
        <taxon>Micrococcales</taxon>
        <taxon>Microbacteriaceae</taxon>
        <taxon>Microbacterium</taxon>
    </lineage>
</organism>
<accession>A0A147F967</accession>
<evidence type="ECO:0000256" key="5">
    <source>
        <dbReference type="ARBA" id="ARBA00023136"/>
    </source>
</evidence>
<dbReference type="GO" id="GO:0005384">
    <property type="term" value="F:manganese ion transmembrane transporter activity"/>
    <property type="evidence" value="ECO:0007669"/>
    <property type="project" value="TreeGrafter"/>
</dbReference>
<keyword evidence="4 6" id="KW-1133">Transmembrane helix</keyword>
<feature type="transmembrane region" description="Helical" evidence="6">
    <location>
        <begin position="17"/>
        <end position="34"/>
    </location>
</feature>
<evidence type="ECO:0000313" key="8">
    <source>
        <dbReference type="Proteomes" id="UP000072189"/>
    </source>
</evidence>
<dbReference type="InterPro" id="IPR001046">
    <property type="entry name" value="NRAMP_fam"/>
</dbReference>
<reference evidence="7 8" key="1">
    <citation type="journal article" date="2016" name="Front. Microbiol.">
        <title>Genomic Resource of Rice Seed Associated Bacteria.</title>
        <authorList>
            <person name="Midha S."/>
            <person name="Bansal K."/>
            <person name="Sharma S."/>
            <person name="Kumar N."/>
            <person name="Patil P.P."/>
            <person name="Chaudhry V."/>
            <person name="Patil P.B."/>
        </authorList>
    </citation>
    <scope>NUCLEOTIDE SEQUENCE [LARGE SCALE GENOMIC DNA]</scope>
    <source>
        <strain evidence="7 8">RSA3</strain>
    </source>
</reference>
<name>A0A147F967_MICTE</name>
<keyword evidence="2" id="KW-0813">Transport</keyword>
<dbReference type="GO" id="GO:0034755">
    <property type="term" value="P:iron ion transmembrane transport"/>
    <property type="evidence" value="ECO:0007669"/>
    <property type="project" value="TreeGrafter"/>
</dbReference>
<gene>
    <name evidence="7" type="ORF">RSA3_06115</name>
</gene>
<feature type="transmembrane region" description="Helical" evidence="6">
    <location>
        <begin position="196"/>
        <end position="214"/>
    </location>
</feature>
<dbReference type="NCBIfam" id="NF001923">
    <property type="entry name" value="PRK00701.1"/>
    <property type="match status" value="1"/>
</dbReference>
<dbReference type="GO" id="GO:0005886">
    <property type="term" value="C:plasma membrane"/>
    <property type="evidence" value="ECO:0007669"/>
    <property type="project" value="TreeGrafter"/>
</dbReference>
<keyword evidence="3 6" id="KW-0812">Transmembrane</keyword>
<dbReference type="NCBIfam" id="NF037982">
    <property type="entry name" value="Nramp_1"/>
    <property type="match status" value="1"/>
</dbReference>
<feature type="transmembrane region" description="Helical" evidence="6">
    <location>
        <begin position="299"/>
        <end position="322"/>
    </location>
</feature>
<dbReference type="Proteomes" id="UP000072189">
    <property type="component" value="Unassembled WGS sequence"/>
</dbReference>
<comment type="caution">
    <text evidence="7">The sequence shown here is derived from an EMBL/GenBank/DDBJ whole genome shotgun (WGS) entry which is preliminary data.</text>
</comment>
<protein>
    <submittedName>
        <fullName evidence="7">Manganese transporter</fullName>
    </submittedName>
</protein>
<feature type="transmembrane region" description="Helical" evidence="6">
    <location>
        <begin position="342"/>
        <end position="361"/>
    </location>
</feature>
<evidence type="ECO:0000256" key="4">
    <source>
        <dbReference type="ARBA" id="ARBA00022989"/>
    </source>
</evidence>
<feature type="transmembrane region" description="Helical" evidence="6">
    <location>
        <begin position="124"/>
        <end position="145"/>
    </location>
</feature>
<feature type="transmembrane region" description="Helical" evidence="6">
    <location>
        <begin position="96"/>
        <end position="118"/>
    </location>
</feature>
<feature type="transmembrane region" description="Helical" evidence="6">
    <location>
        <begin position="397"/>
        <end position="422"/>
    </location>
</feature>
<dbReference type="Pfam" id="PF01566">
    <property type="entry name" value="Nramp"/>
    <property type="match status" value="1"/>
</dbReference>
<feature type="transmembrane region" description="Helical" evidence="6">
    <location>
        <begin position="254"/>
        <end position="279"/>
    </location>
</feature>
<dbReference type="GO" id="GO:0015086">
    <property type="term" value="F:cadmium ion transmembrane transporter activity"/>
    <property type="evidence" value="ECO:0007669"/>
    <property type="project" value="TreeGrafter"/>
</dbReference>